<feature type="transmembrane region" description="Helical" evidence="1">
    <location>
        <begin position="88"/>
        <end position="106"/>
    </location>
</feature>
<gene>
    <name evidence="2" type="ORF">OEV82_13270</name>
</gene>
<keyword evidence="1" id="KW-1133">Transmembrane helix</keyword>
<keyword evidence="3" id="KW-1185">Reference proteome</keyword>
<feature type="transmembrane region" description="Helical" evidence="1">
    <location>
        <begin position="29"/>
        <end position="46"/>
    </location>
</feature>
<dbReference type="Pfam" id="PF04020">
    <property type="entry name" value="Phage_holin_4_2"/>
    <property type="match status" value="1"/>
</dbReference>
<protein>
    <submittedName>
        <fullName evidence="2">Phage holin family protein</fullName>
    </submittedName>
</protein>
<accession>A0ABT2WIA0</accession>
<dbReference type="EMBL" id="JAOUSE010000052">
    <property type="protein sequence ID" value="MCU9595413.1"/>
    <property type="molecule type" value="Genomic_DNA"/>
</dbReference>
<evidence type="ECO:0000256" key="1">
    <source>
        <dbReference type="SAM" id="Phobius"/>
    </source>
</evidence>
<comment type="caution">
    <text evidence="2">The sequence shown here is derived from an EMBL/GenBank/DDBJ whole genome shotgun (WGS) entry which is preliminary data.</text>
</comment>
<sequence length="115" mass="12887">MIWLLRILLIGAGLILIDTLMPSVTIESYWVAVLFVLIFTLINFIVKPILILLTLPITLLTLGLFLFIINGFVFYWSAQLVDGFEVESFGSALIASILMSIIQAIVNRITAETER</sequence>
<reference evidence="2 3" key="1">
    <citation type="submission" date="2022-10" db="EMBL/GenBank/DDBJ databases">
        <title>Description of Fervidibacillus gen. nov. in the family Fervidibacillaceae fam. nov. with two species, Fervidibacillus albus sp. nov., and Fervidibacillus halotolerans sp. nov., isolated from tidal flat sediments.</title>
        <authorList>
            <person name="Kwon K.K."/>
            <person name="Yang S.-H."/>
        </authorList>
    </citation>
    <scope>NUCLEOTIDE SEQUENCE [LARGE SCALE GENOMIC DNA]</scope>
    <source>
        <strain evidence="2 3">DSM 23332</strain>
    </source>
</reference>
<keyword evidence="1" id="KW-0472">Membrane</keyword>
<dbReference type="PANTHER" id="PTHR37309">
    <property type="entry name" value="SLR0284 PROTEIN"/>
    <property type="match status" value="1"/>
</dbReference>
<evidence type="ECO:0000313" key="3">
    <source>
        <dbReference type="Proteomes" id="UP001208656"/>
    </source>
</evidence>
<dbReference type="InterPro" id="IPR007165">
    <property type="entry name" value="Phage_holin_4_2"/>
</dbReference>
<dbReference type="Proteomes" id="UP001208656">
    <property type="component" value="Unassembled WGS sequence"/>
</dbReference>
<dbReference type="RefSeq" id="WP_173661868.1">
    <property type="nucleotide sequence ID" value="NZ_JAOUSE010000052.1"/>
</dbReference>
<feature type="transmembrane region" description="Helical" evidence="1">
    <location>
        <begin position="53"/>
        <end position="76"/>
    </location>
</feature>
<organism evidence="2 3">
    <name type="scientific">Pallidibacillus thermolactis</name>
    <dbReference type="NCBI Taxonomy" id="251051"/>
    <lineage>
        <taxon>Bacteria</taxon>
        <taxon>Bacillati</taxon>
        <taxon>Bacillota</taxon>
        <taxon>Bacilli</taxon>
        <taxon>Bacillales</taxon>
        <taxon>Bacillaceae</taxon>
        <taxon>Pallidibacillus</taxon>
    </lineage>
</organism>
<proteinExistence type="predicted"/>
<evidence type="ECO:0000313" key="2">
    <source>
        <dbReference type="EMBL" id="MCU9595413.1"/>
    </source>
</evidence>
<feature type="transmembrane region" description="Helical" evidence="1">
    <location>
        <begin position="7"/>
        <end position="23"/>
    </location>
</feature>
<dbReference type="PANTHER" id="PTHR37309:SF1">
    <property type="entry name" value="SLR0284 PROTEIN"/>
    <property type="match status" value="1"/>
</dbReference>
<keyword evidence="1" id="KW-0812">Transmembrane</keyword>
<name>A0ABT2WIA0_9BACI</name>